<evidence type="ECO:0000313" key="13">
    <source>
        <dbReference type="EMBL" id="GEQ54924.1"/>
    </source>
</evidence>
<evidence type="ECO:0000256" key="2">
    <source>
        <dbReference type="ARBA" id="ARBA00005028"/>
    </source>
</evidence>
<dbReference type="GO" id="GO:0030246">
    <property type="term" value="F:carbohydrate binding"/>
    <property type="evidence" value="ECO:0007669"/>
    <property type="project" value="InterPro"/>
</dbReference>
<comment type="pathway">
    <text evidence="2 8">Carbohydrate metabolism; hexose metabolism.</text>
</comment>
<protein>
    <recommendedName>
        <fullName evidence="5 8">Aldose 1-epimerase</fullName>
        <ecNumber evidence="4 8">5.1.3.3</ecNumber>
    </recommendedName>
</protein>
<proteinExistence type="inferred from homology"/>
<dbReference type="EMBL" id="BKBO01000028">
    <property type="protein sequence ID" value="GEQ49874.1"/>
    <property type="molecule type" value="Genomic_DNA"/>
</dbReference>
<dbReference type="KEGG" id="tkr:C7K43_11085"/>
<dbReference type="InterPro" id="IPR008183">
    <property type="entry name" value="Aldose_1/G6P_1-epimerase"/>
</dbReference>
<dbReference type="GO" id="GO:0006006">
    <property type="term" value="P:glucose metabolic process"/>
    <property type="evidence" value="ECO:0007669"/>
    <property type="project" value="TreeGrafter"/>
</dbReference>
<keyword evidence="7 8" id="KW-0119">Carbohydrate metabolism</keyword>
<evidence type="ECO:0000256" key="8">
    <source>
        <dbReference type="PIRNR" id="PIRNR005096"/>
    </source>
</evidence>
<dbReference type="PANTHER" id="PTHR10091">
    <property type="entry name" value="ALDOSE-1-EPIMERASE"/>
    <property type="match status" value="1"/>
</dbReference>
<evidence type="ECO:0000256" key="7">
    <source>
        <dbReference type="ARBA" id="ARBA00023277"/>
    </source>
</evidence>
<dbReference type="Gene3D" id="2.70.98.10">
    <property type="match status" value="1"/>
</dbReference>
<evidence type="ECO:0000313" key="15">
    <source>
        <dbReference type="Proteomes" id="UP000886607"/>
    </source>
</evidence>
<evidence type="ECO:0000313" key="14">
    <source>
        <dbReference type="Proteomes" id="UP000886597"/>
    </source>
</evidence>
<dbReference type="EC" id="5.1.3.3" evidence="4 8"/>
<dbReference type="Proteomes" id="UP000886597">
    <property type="component" value="Unassembled WGS sequence"/>
</dbReference>
<dbReference type="RefSeq" id="WP_124006900.1">
    <property type="nucleotide sequence ID" value="NZ_BJYN01000071.1"/>
</dbReference>
<dbReference type="PANTHER" id="PTHR10091:SF0">
    <property type="entry name" value="GALACTOSE MUTAROTASE"/>
    <property type="match status" value="1"/>
</dbReference>
<accession>A0AAN4UCI2</accession>
<dbReference type="GO" id="GO:0004034">
    <property type="term" value="F:aldose 1-epimerase activity"/>
    <property type="evidence" value="ECO:0007669"/>
    <property type="project" value="UniProtKB-EC"/>
</dbReference>
<feature type="binding site" evidence="11">
    <location>
        <begin position="177"/>
        <end position="179"/>
    </location>
    <ligand>
        <name>beta-D-galactose</name>
        <dbReference type="ChEBI" id="CHEBI:27667"/>
    </ligand>
</feature>
<dbReference type="SUPFAM" id="SSF74650">
    <property type="entry name" value="Galactose mutarotase-like"/>
    <property type="match status" value="1"/>
</dbReference>
<feature type="active site" description="Proton acceptor" evidence="9">
    <location>
        <position position="310"/>
    </location>
</feature>
<organism evidence="13 14">
    <name type="scientific">Tetragenococcus koreensis</name>
    <dbReference type="NCBI Taxonomy" id="290335"/>
    <lineage>
        <taxon>Bacteria</taxon>
        <taxon>Bacillati</taxon>
        <taxon>Bacillota</taxon>
        <taxon>Bacilli</taxon>
        <taxon>Lactobacillales</taxon>
        <taxon>Enterococcaceae</taxon>
        <taxon>Tetragenococcus</taxon>
    </lineage>
</organism>
<keyword evidence="15" id="KW-1185">Reference proteome</keyword>
<name>A0AAN4UCI2_9ENTE</name>
<comment type="caution">
    <text evidence="13">The sequence shown here is derived from an EMBL/GenBank/DDBJ whole genome shotgun (WGS) entry which is preliminary data.</text>
</comment>
<comment type="similarity">
    <text evidence="3 8">Belongs to the aldose epimerase family.</text>
</comment>
<gene>
    <name evidence="13" type="primary">galM_2</name>
    <name evidence="12" type="ORF">TK11N_17260</name>
    <name evidence="13" type="ORF">TK2N_17680</name>
</gene>
<sequence>MQTEKFGVTKDGQEAFLYTFENDNKMKMTVSNIGAVLTNLWVPDKEGNLRDVVLGYDTVAAYENNSDTHFGATIGRSANRTENARFELRDKKYKLAKNDGKNNLHSGPNGYQLRIWTVKKIDDTNHSITFSLVSSDGDQGYPGELHLDVTYQLQENGIKITYHGVSNEDTIFNPTNHSYFNLNGHASGDVSEHKLQLKAKAFTPVKDNHSIPTGEVSTVEDTPMDFRQEKTIGSDIEEEYDQLIYAKGYDHNFVLEETEKFAKLTGNQSGITMQAETNMPGVQIYTGNFLDHVLGKDGAVYPTRAGVCLETQYFPNAVNEENFVTPLLEKNKKTAYWTRYFFSLT</sequence>
<dbReference type="InterPro" id="IPR047215">
    <property type="entry name" value="Galactose_mutarotase-like"/>
</dbReference>
<dbReference type="GeneID" id="69986491"/>
<evidence type="ECO:0000256" key="10">
    <source>
        <dbReference type="PIRSR" id="PIRSR005096-2"/>
    </source>
</evidence>
<dbReference type="AlphaFoldDB" id="A0AAN4UCI2"/>
<evidence type="ECO:0000256" key="4">
    <source>
        <dbReference type="ARBA" id="ARBA00013185"/>
    </source>
</evidence>
<dbReference type="GO" id="GO:0033499">
    <property type="term" value="P:galactose catabolic process via UDP-galactose, Leloir pathway"/>
    <property type="evidence" value="ECO:0007669"/>
    <property type="project" value="TreeGrafter"/>
</dbReference>
<evidence type="ECO:0000256" key="11">
    <source>
        <dbReference type="PIRSR" id="PIRSR005096-3"/>
    </source>
</evidence>
<dbReference type="InterPro" id="IPR011013">
    <property type="entry name" value="Gal_mutarotase_sf_dom"/>
</dbReference>
<feature type="binding site" evidence="10">
    <location>
        <position position="250"/>
    </location>
    <ligand>
        <name>beta-D-galactose</name>
        <dbReference type="ChEBI" id="CHEBI:27667"/>
    </ligand>
</feature>
<dbReference type="EMBL" id="BKBQ01000028">
    <property type="protein sequence ID" value="GEQ54924.1"/>
    <property type="molecule type" value="Genomic_DNA"/>
</dbReference>
<feature type="binding site" evidence="11">
    <location>
        <begin position="79"/>
        <end position="80"/>
    </location>
    <ligand>
        <name>beta-D-galactose</name>
        <dbReference type="ChEBI" id="CHEBI:27667"/>
    </ligand>
</feature>
<dbReference type="InterPro" id="IPR018052">
    <property type="entry name" value="Ald1_epimerase_CS"/>
</dbReference>
<reference evidence="13" key="2">
    <citation type="journal article" date="2020" name="Int. Dairy J.">
        <title>Lactic acid bacterial diversity in Brie cheese focusing on salt concentration and pH of isolation medium and characterisation of halophilic and alkaliphilic lactic acid bacterial isolates.</title>
        <authorList>
            <person name="Unno R."/>
            <person name="Matsutani M."/>
            <person name="Suzuki T."/>
            <person name="Kodama K."/>
            <person name="Matsushita H."/>
            <person name="Yamasato K."/>
            <person name="Koizumi Y."/>
            <person name="Ishikawa M."/>
        </authorList>
    </citation>
    <scope>NUCLEOTIDE SEQUENCE</scope>
    <source>
        <strain evidence="13">7C1</strain>
        <strain evidence="12">8C4</strain>
    </source>
</reference>
<dbReference type="PROSITE" id="PS00545">
    <property type="entry name" value="ALDOSE_1_EPIMERASE"/>
    <property type="match status" value="1"/>
</dbReference>
<comment type="catalytic activity">
    <reaction evidence="1 8">
        <text>alpha-D-glucose = beta-D-glucose</text>
        <dbReference type="Rhea" id="RHEA:10264"/>
        <dbReference type="ChEBI" id="CHEBI:15903"/>
        <dbReference type="ChEBI" id="CHEBI:17925"/>
        <dbReference type="EC" id="5.1.3.3"/>
    </reaction>
</comment>
<evidence type="ECO:0000256" key="3">
    <source>
        <dbReference type="ARBA" id="ARBA00006206"/>
    </source>
</evidence>
<evidence type="ECO:0000313" key="12">
    <source>
        <dbReference type="EMBL" id="GEQ49874.1"/>
    </source>
</evidence>
<evidence type="ECO:0000256" key="5">
    <source>
        <dbReference type="ARBA" id="ARBA00014165"/>
    </source>
</evidence>
<reference evidence="13" key="1">
    <citation type="submission" date="2019-08" db="EMBL/GenBank/DDBJ databases">
        <authorList>
            <person name="Ishikawa M."/>
            <person name="Suzuki T."/>
            <person name="Matsutani M."/>
        </authorList>
    </citation>
    <scope>NUCLEOTIDE SEQUENCE</scope>
    <source>
        <strain evidence="13">7C1</strain>
        <strain evidence="12">8C4</strain>
    </source>
</reference>
<evidence type="ECO:0000256" key="1">
    <source>
        <dbReference type="ARBA" id="ARBA00001614"/>
    </source>
</evidence>
<evidence type="ECO:0000256" key="9">
    <source>
        <dbReference type="PIRSR" id="PIRSR005096-1"/>
    </source>
</evidence>
<dbReference type="CDD" id="cd09019">
    <property type="entry name" value="galactose_mutarotase_like"/>
    <property type="match status" value="1"/>
</dbReference>
<dbReference type="InterPro" id="IPR015443">
    <property type="entry name" value="Aldose_1-epimerase"/>
</dbReference>
<dbReference type="NCBIfam" id="NF008277">
    <property type="entry name" value="PRK11055.1"/>
    <property type="match status" value="1"/>
</dbReference>
<keyword evidence="6 8" id="KW-0413">Isomerase</keyword>
<feature type="active site" description="Proton donor" evidence="9">
    <location>
        <position position="177"/>
    </location>
</feature>
<dbReference type="PIRSF" id="PIRSF005096">
    <property type="entry name" value="GALM"/>
    <property type="match status" value="1"/>
</dbReference>
<dbReference type="Pfam" id="PF01263">
    <property type="entry name" value="Aldose_epim"/>
    <property type="match status" value="1"/>
</dbReference>
<dbReference type="Proteomes" id="UP000886607">
    <property type="component" value="Unassembled WGS sequence"/>
</dbReference>
<dbReference type="InterPro" id="IPR014718">
    <property type="entry name" value="GH-type_carb-bd"/>
</dbReference>
<evidence type="ECO:0000256" key="6">
    <source>
        <dbReference type="ARBA" id="ARBA00023235"/>
    </source>
</evidence>